<evidence type="ECO:0000256" key="8">
    <source>
        <dbReference type="ARBA" id="ARBA00022840"/>
    </source>
</evidence>
<evidence type="ECO:0000256" key="2">
    <source>
        <dbReference type="ARBA" id="ARBA00004370"/>
    </source>
</evidence>
<evidence type="ECO:0000256" key="5">
    <source>
        <dbReference type="ARBA" id="ARBA00022679"/>
    </source>
</evidence>
<dbReference type="Gene3D" id="3.30.450.20">
    <property type="entry name" value="PAS domain"/>
    <property type="match status" value="1"/>
</dbReference>
<keyword evidence="7" id="KW-0418">Kinase</keyword>
<gene>
    <name evidence="13" type="ORF">G3569_08740</name>
</gene>
<dbReference type="InterPro" id="IPR036890">
    <property type="entry name" value="HATPase_C_sf"/>
</dbReference>
<keyword evidence="8" id="KW-0067">ATP-binding</keyword>
<dbReference type="PROSITE" id="PS50109">
    <property type="entry name" value="HIS_KIN"/>
    <property type="match status" value="1"/>
</dbReference>
<dbReference type="InterPro" id="IPR003660">
    <property type="entry name" value="HAMP_dom"/>
</dbReference>
<keyword evidence="14" id="KW-1185">Reference proteome</keyword>
<dbReference type="PROSITE" id="PS50112">
    <property type="entry name" value="PAS"/>
    <property type="match status" value="1"/>
</dbReference>
<evidence type="ECO:0000256" key="1">
    <source>
        <dbReference type="ARBA" id="ARBA00000085"/>
    </source>
</evidence>
<dbReference type="SUPFAM" id="SSF158472">
    <property type="entry name" value="HAMP domain-like"/>
    <property type="match status" value="1"/>
</dbReference>
<dbReference type="InterPro" id="IPR005467">
    <property type="entry name" value="His_kinase_dom"/>
</dbReference>
<feature type="domain" description="PAS" evidence="11">
    <location>
        <begin position="283"/>
        <end position="328"/>
    </location>
</feature>
<dbReference type="InterPro" id="IPR011495">
    <property type="entry name" value="Sig_transdc_His_kin_sub2_dim/P"/>
</dbReference>
<feature type="transmembrane region" description="Helical" evidence="9">
    <location>
        <begin position="206"/>
        <end position="229"/>
    </location>
</feature>
<dbReference type="GO" id="GO:0005524">
    <property type="term" value="F:ATP binding"/>
    <property type="evidence" value="ECO:0007669"/>
    <property type="project" value="UniProtKB-KW"/>
</dbReference>
<dbReference type="Pfam" id="PF13426">
    <property type="entry name" value="PAS_9"/>
    <property type="match status" value="1"/>
</dbReference>
<dbReference type="GO" id="GO:0004673">
    <property type="term" value="F:protein histidine kinase activity"/>
    <property type="evidence" value="ECO:0007669"/>
    <property type="project" value="UniProtKB-EC"/>
</dbReference>
<evidence type="ECO:0000259" key="12">
    <source>
        <dbReference type="PROSITE" id="PS50885"/>
    </source>
</evidence>
<dbReference type="EMBL" id="JAALLS010000010">
    <property type="protein sequence ID" value="NGP88440.1"/>
    <property type="molecule type" value="Genomic_DNA"/>
</dbReference>
<evidence type="ECO:0000256" key="7">
    <source>
        <dbReference type="ARBA" id="ARBA00022777"/>
    </source>
</evidence>
<dbReference type="Gene3D" id="6.10.340.10">
    <property type="match status" value="1"/>
</dbReference>
<proteinExistence type="predicted"/>
<feature type="domain" description="Histidine kinase" evidence="10">
    <location>
        <begin position="416"/>
        <end position="601"/>
    </location>
</feature>
<dbReference type="Proteomes" id="UP000479132">
    <property type="component" value="Unassembled WGS sequence"/>
</dbReference>
<sequence>MKLSTKLFISFSVVIILVGGIGITSSYINEAVKDQVTAESAQAIDEIELAGELGLQLYQSLTRTQYLLEDQYRKSLSMSFSRGNKTRETLVADIDESLNKFRQTIRKTRKRIKEEPSNIFEDSVPSEEGLAVLNKLEKKFNIYSSLIEQLQNIDPENYKDQKEFFTVTIEPYFRSNLLPLIEKGRKKIQNNHQQEITSINSQLDRIGYILSVATIVAIVIAIILTFFLYRSIANPIKKIAAAAKSIGQGNLHERIDYSSKDELGELSETFDHMAESLSQTTVSRDYVDSIIEAMADLLVVTDAEYNITRVNSAGVAMLGSTEEKLLNEPVQNIFKSSVPDLFEENATNSSKGNDAVLLASDDSASSIPVSVSKGMIKSSKNTIKGYVIVASDISAEKEAQQKITRSLQEKEVLLAEIHHRVKNNLAVISGLLQMQIWDTENDYAVSALQQSQMRVRSIALVHENLYQSESLSYIEFDSFTEDLLESIKDSYLDDDITINTDIDNIVLTVSQAIPCSLIINELIFNAFKDGNEAAISLQMKKQKEEIYFIIKDDGIGIKEEDLDSDSLRISLLQVLANQLNGRLNIHKDNGIAIEICFVPEEIDPEHSNTLHFG</sequence>
<evidence type="ECO:0000256" key="3">
    <source>
        <dbReference type="ARBA" id="ARBA00012438"/>
    </source>
</evidence>
<dbReference type="PROSITE" id="PS50885">
    <property type="entry name" value="HAMP"/>
    <property type="match status" value="1"/>
</dbReference>
<dbReference type="PANTHER" id="PTHR41523:SF8">
    <property type="entry name" value="ETHYLENE RESPONSE SENSOR PROTEIN"/>
    <property type="match status" value="1"/>
</dbReference>
<evidence type="ECO:0000256" key="4">
    <source>
        <dbReference type="ARBA" id="ARBA00022553"/>
    </source>
</evidence>
<dbReference type="PANTHER" id="PTHR41523">
    <property type="entry name" value="TWO-COMPONENT SYSTEM SENSOR PROTEIN"/>
    <property type="match status" value="1"/>
</dbReference>
<name>A0A6M1TIL0_9BACT</name>
<dbReference type="InterPro" id="IPR000014">
    <property type="entry name" value="PAS"/>
</dbReference>
<dbReference type="NCBIfam" id="TIGR00229">
    <property type="entry name" value="sensory_box"/>
    <property type="match status" value="1"/>
</dbReference>
<keyword evidence="9" id="KW-0812">Transmembrane</keyword>
<protein>
    <recommendedName>
        <fullName evidence="3">histidine kinase</fullName>
        <ecNumber evidence="3">2.7.13.3</ecNumber>
    </recommendedName>
</protein>
<dbReference type="CDD" id="cd06225">
    <property type="entry name" value="HAMP"/>
    <property type="match status" value="1"/>
</dbReference>
<evidence type="ECO:0000259" key="10">
    <source>
        <dbReference type="PROSITE" id="PS50109"/>
    </source>
</evidence>
<feature type="domain" description="HAMP" evidence="12">
    <location>
        <begin position="230"/>
        <end position="282"/>
    </location>
</feature>
<evidence type="ECO:0000256" key="6">
    <source>
        <dbReference type="ARBA" id="ARBA00022741"/>
    </source>
</evidence>
<reference evidence="13 14" key="1">
    <citation type="submission" date="2020-02" db="EMBL/GenBank/DDBJ databases">
        <title>Aliifodinibius halophilus 2W32, complete genome.</title>
        <authorList>
            <person name="Li Y."/>
            <person name="Wu S."/>
        </authorList>
    </citation>
    <scope>NUCLEOTIDE SEQUENCE [LARGE SCALE GENOMIC DNA]</scope>
    <source>
        <strain evidence="13 14">2W32</strain>
    </source>
</reference>
<dbReference type="CDD" id="cd00130">
    <property type="entry name" value="PAS"/>
    <property type="match status" value="1"/>
</dbReference>
<organism evidence="13 14">
    <name type="scientific">Fodinibius halophilus</name>
    <dbReference type="NCBI Taxonomy" id="1736908"/>
    <lineage>
        <taxon>Bacteria</taxon>
        <taxon>Pseudomonadati</taxon>
        <taxon>Balneolota</taxon>
        <taxon>Balneolia</taxon>
        <taxon>Balneolales</taxon>
        <taxon>Balneolaceae</taxon>
        <taxon>Fodinibius</taxon>
    </lineage>
</organism>
<keyword evidence="4" id="KW-0597">Phosphoprotein</keyword>
<accession>A0A6M1TIL0</accession>
<dbReference type="Pfam" id="PF07568">
    <property type="entry name" value="HisKA_2"/>
    <property type="match status" value="1"/>
</dbReference>
<dbReference type="RefSeq" id="WP_165268172.1">
    <property type="nucleotide sequence ID" value="NZ_JAALLS010000010.1"/>
</dbReference>
<keyword evidence="9" id="KW-1133">Transmembrane helix</keyword>
<keyword evidence="9" id="KW-0472">Membrane</keyword>
<comment type="subcellular location">
    <subcellularLocation>
        <location evidence="2">Membrane</location>
    </subcellularLocation>
</comment>
<dbReference type="Pfam" id="PF00672">
    <property type="entry name" value="HAMP"/>
    <property type="match status" value="1"/>
</dbReference>
<dbReference type="GO" id="GO:0016020">
    <property type="term" value="C:membrane"/>
    <property type="evidence" value="ECO:0007669"/>
    <property type="project" value="UniProtKB-SubCell"/>
</dbReference>
<dbReference type="EC" id="2.7.13.3" evidence="3"/>
<evidence type="ECO:0000313" key="14">
    <source>
        <dbReference type="Proteomes" id="UP000479132"/>
    </source>
</evidence>
<dbReference type="AlphaFoldDB" id="A0A6M1TIL0"/>
<dbReference type="SUPFAM" id="SSF55874">
    <property type="entry name" value="ATPase domain of HSP90 chaperone/DNA topoisomerase II/histidine kinase"/>
    <property type="match status" value="1"/>
</dbReference>
<dbReference type="GO" id="GO:0007165">
    <property type="term" value="P:signal transduction"/>
    <property type="evidence" value="ECO:0007669"/>
    <property type="project" value="InterPro"/>
</dbReference>
<comment type="catalytic activity">
    <reaction evidence="1">
        <text>ATP + protein L-histidine = ADP + protein N-phospho-L-histidine.</text>
        <dbReference type="EC" id="2.7.13.3"/>
    </reaction>
</comment>
<comment type="caution">
    <text evidence="13">The sequence shown here is derived from an EMBL/GenBank/DDBJ whole genome shotgun (WGS) entry which is preliminary data.</text>
</comment>
<keyword evidence="6" id="KW-0547">Nucleotide-binding</keyword>
<dbReference type="Gene3D" id="3.30.565.10">
    <property type="entry name" value="Histidine kinase-like ATPase, C-terminal domain"/>
    <property type="match status" value="1"/>
</dbReference>
<evidence type="ECO:0000259" key="11">
    <source>
        <dbReference type="PROSITE" id="PS50112"/>
    </source>
</evidence>
<keyword evidence="5" id="KW-0808">Transferase</keyword>
<evidence type="ECO:0000256" key="9">
    <source>
        <dbReference type="SAM" id="Phobius"/>
    </source>
</evidence>
<dbReference type="InterPro" id="IPR035965">
    <property type="entry name" value="PAS-like_dom_sf"/>
</dbReference>
<evidence type="ECO:0000313" key="13">
    <source>
        <dbReference type="EMBL" id="NGP88440.1"/>
    </source>
</evidence>
<dbReference type="SMART" id="SM00091">
    <property type="entry name" value="PAS"/>
    <property type="match status" value="1"/>
</dbReference>
<dbReference type="SUPFAM" id="SSF55785">
    <property type="entry name" value="PYP-like sensor domain (PAS domain)"/>
    <property type="match status" value="1"/>
</dbReference>
<dbReference type="SMART" id="SM00304">
    <property type="entry name" value="HAMP"/>
    <property type="match status" value="1"/>
</dbReference>